<dbReference type="InterPro" id="IPR003439">
    <property type="entry name" value="ABC_transporter-like_ATP-bd"/>
</dbReference>
<evidence type="ECO:0000256" key="1">
    <source>
        <dbReference type="ARBA" id="ARBA00022741"/>
    </source>
</evidence>
<dbReference type="GO" id="GO:0016887">
    <property type="term" value="F:ATP hydrolysis activity"/>
    <property type="evidence" value="ECO:0007669"/>
    <property type="project" value="InterPro"/>
</dbReference>
<evidence type="ECO:0000259" key="3">
    <source>
        <dbReference type="PROSITE" id="PS50893"/>
    </source>
</evidence>
<dbReference type="GO" id="GO:0022857">
    <property type="term" value="F:transmembrane transporter activity"/>
    <property type="evidence" value="ECO:0007669"/>
    <property type="project" value="TreeGrafter"/>
</dbReference>
<dbReference type="RefSeq" id="WP_137089171.1">
    <property type="nucleotide sequence ID" value="NZ_CP028923.1"/>
</dbReference>
<proteinExistence type="predicted"/>
<dbReference type="PROSITE" id="PS00211">
    <property type="entry name" value="ABC_TRANSPORTER_1"/>
    <property type="match status" value="1"/>
</dbReference>
<dbReference type="PROSITE" id="PS50893">
    <property type="entry name" value="ABC_TRANSPORTER_2"/>
    <property type="match status" value="1"/>
</dbReference>
<dbReference type="Gene3D" id="3.40.50.300">
    <property type="entry name" value="P-loop containing nucleotide triphosphate hydrolases"/>
    <property type="match status" value="1"/>
</dbReference>
<gene>
    <name evidence="4" type="ORF">DCC35_01795</name>
</gene>
<dbReference type="InterPro" id="IPR003593">
    <property type="entry name" value="AAA+_ATPase"/>
</dbReference>
<evidence type="ECO:0000256" key="2">
    <source>
        <dbReference type="ARBA" id="ARBA00022840"/>
    </source>
</evidence>
<reference evidence="4 5" key="1">
    <citation type="submission" date="2018-04" db="EMBL/GenBank/DDBJ databases">
        <title>Complete genome uncultured novel isolate.</title>
        <authorList>
            <person name="Merlino G."/>
        </authorList>
    </citation>
    <scope>NUCLEOTIDE SEQUENCE [LARGE SCALE GENOMIC DNA]</scope>
    <source>
        <strain evidence="5">R1DC9</strain>
    </source>
</reference>
<protein>
    <submittedName>
        <fullName evidence="4">ABC transporter ATP-binding protein</fullName>
    </submittedName>
</protein>
<organism evidence="4 5">
    <name type="scientific">Mangrovivirga cuniculi</name>
    <dbReference type="NCBI Taxonomy" id="2715131"/>
    <lineage>
        <taxon>Bacteria</taxon>
        <taxon>Pseudomonadati</taxon>
        <taxon>Bacteroidota</taxon>
        <taxon>Cytophagia</taxon>
        <taxon>Cytophagales</taxon>
        <taxon>Mangrovivirgaceae</taxon>
        <taxon>Mangrovivirga</taxon>
    </lineage>
</organism>
<dbReference type="Proteomes" id="UP000298616">
    <property type="component" value="Chromosome"/>
</dbReference>
<dbReference type="InterPro" id="IPR015854">
    <property type="entry name" value="ABC_transpr_LolD-like"/>
</dbReference>
<dbReference type="OrthoDB" id="1114670at2"/>
<dbReference type="KEGG" id="fpf:DCC35_01795"/>
<keyword evidence="5" id="KW-1185">Reference proteome</keyword>
<dbReference type="SMART" id="SM00382">
    <property type="entry name" value="AAA"/>
    <property type="match status" value="1"/>
</dbReference>
<keyword evidence="2 4" id="KW-0067">ATP-binding</keyword>
<evidence type="ECO:0000313" key="5">
    <source>
        <dbReference type="Proteomes" id="UP000298616"/>
    </source>
</evidence>
<sequence length="207" mass="23004">MIQTDKLKFTYKDGPEFSFPDIKVPSKENLLITGNSGVGKTTLLHLLAGIRRPVSGKVEINDTSLYDLKPSELDSFRGNNIGVVFQQPHFVSGLSALENIEIAIKKGVANKSSHINKLVKRLGIENRASYKTNNLSLGEKQRLGIARAIVNKPQVLYADEPTASLDDNNASIVMELLLEEAEINNSQLVCITHDQRVKKYFKNEIDL</sequence>
<dbReference type="EMBL" id="CP028923">
    <property type="protein sequence ID" value="QCK13573.1"/>
    <property type="molecule type" value="Genomic_DNA"/>
</dbReference>
<dbReference type="PANTHER" id="PTHR24220">
    <property type="entry name" value="IMPORT ATP-BINDING PROTEIN"/>
    <property type="match status" value="1"/>
</dbReference>
<dbReference type="Pfam" id="PF00005">
    <property type="entry name" value="ABC_tran"/>
    <property type="match status" value="1"/>
</dbReference>
<name>A0A4D7JEJ3_9BACT</name>
<dbReference type="InterPro" id="IPR017871">
    <property type="entry name" value="ABC_transporter-like_CS"/>
</dbReference>
<evidence type="ECO:0000313" key="4">
    <source>
        <dbReference type="EMBL" id="QCK13573.1"/>
    </source>
</evidence>
<accession>A0A4D7JEJ3</accession>
<feature type="domain" description="ABC transporter" evidence="3">
    <location>
        <begin position="2"/>
        <end position="205"/>
    </location>
</feature>
<dbReference type="AlphaFoldDB" id="A0A4D7JEJ3"/>
<dbReference type="GO" id="GO:0005886">
    <property type="term" value="C:plasma membrane"/>
    <property type="evidence" value="ECO:0007669"/>
    <property type="project" value="TreeGrafter"/>
</dbReference>
<dbReference type="InterPro" id="IPR027417">
    <property type="entry name" value="P-loop_NTPase"/>
</dbReference>
<keyword evidence="1" id="KW-0547">Nucleotide-binding</keyword>
<dbReference type="SUPFAM" id="SSF52540">
    <property type="entry name" value="P-loop containing nucleoside triphosphate hydrolases"/>
    <property type="match status" value="1"/>
</dbReference>
<dbReference type="GO" id="GO:0005524">
    <property type="term" value="F:ATP binding"/>
    <property type="evidence" value="ECO:0007669"/>
    <property type="project" value="UniProtKB-KW"/>
</dbReference>